<feature type="transmembrane region" description="Helical" evidence="7">
    <location>
        <begin position="155"/>
        <end position="173"/>
    </location>
</feature>
<evidence type="ECO:0000313" key="12">
    <source>
        <dbReference type="Proteomes" id="UP000594632"/>
    </source>
</evidence>
<feature type="transmembrane region" description="Helical" evidence="7">
    <location>
        <begin position="299"/>
        <end position="317"/>
    </location>
</feature>
<evidence type="ECO:0000256" key="6">
    <source>
        <dbReference type="ARBA" id="ARBA00023136"/>
    </source>
</evidence>
<feature type="transmembrane region" description="Helical" evidence="7">
    <location>
        <begin position="323"/>
        <end position="345"/>
    </location>
</feature>
<dbReference type="InterPro" id="IPR005828">
    <property type="entry name" value="MFS_sugar_transport-like"/>
</dbReference>
<reference evidence="11" key="1">
    <citation type="submission" date="2016-04" db="EMBL/GenBank/DDBJ databases">
        <authorList>
            <person name="Shah S.A."/>
            <person name="Garrett R.A."/>
        </authorList>
    </citation>
    <scope>NUCLEOTIDE SEQUENCE [LARGE SCALE GENOMIC DNA]</scope>
    <source>
        <strain evidence="11">ATCC 35091 / DSM 1616 / JCM 8930 / NBRC 15331 / P1</strain>
    </source>
</reference>
<dbReference type="RefSeq" id="WP_010923745.1">
    <property type="nucleotide sequence ID" value="NZ_LT549890.1"/>
</dbReference>
<keyword evidence="4 7" id="KW-0812">Transmembrane</keyword>
<dbReference type="AlphaFoldDB" id="A0A157T302"/>
<dbReference type="SUPFAM" id="SSF103473">
    <property type="entry name" value="MFS general substrate transporter"/>
    <property type="match status" value="1"/>
</dbReference>
<dbReference type="InterPro" id="IPR011701">
    <property type="entry name" value="MFS"/>
</dbReference>
<feature type="transmembrane region" description="Helical" evidence="7">
    <location>
        <begin position="391"/>
        <end position="411"/>
    </location>
</feature>
<dbReference type="InterPro" id="IPR020846">
    <property type="entry name" value="MFS_dom"/>
</dbReference>
<dbReference type="Proteomes" id="UP000076770">
    <property type="component" value="Chromosome i"/>
</dbReference>
<dbReference type="InterPro" id="IPR005829">
    <property type="entry name" value="Sugar_transporter_CS"/>
</dbReference>
<evidence type="ECO:0000313" key="11">
    <source>
        <dbReference type="Proteomes" id="UP000076770"/>
    </source>
</evidence>
<evidence type="ECO:0000256" key="2">
    <source>
        <dbReference type="ARBA" id="ARBA00022448"/>
    </source>
</evidence>
<evidence type="ECO:0000256" key="7">
    <source>
        <dbReference type="SAM" id="Phobius"/>
    </source>
</evidence>
<sequence>MKEETKVSIAAMIGIAFEFYDFLIFGFVAGILANLFFPSGNKIVSLLDTFAVFATGFAGRPLGAIVFGHLGDKIGRKYTLIITMTLMGLSSLFTGLLPGYAILGVLAPTLLTILRLLQGFSLGGEFGGGITLSAEFAEPGKRAFYTGIAQMAQGIGPLMATGLIFVFSSIMLPSAFASIGWRILFIIGAFIAVIGVMIRLKISESPVFKKVKEKNEISHFPLVDAFRIYWKRILLGLGFIIGGTTMTYATSVFASSYLENVIGVPARLVSLALTIGYIVEAISILLFAMLADKVGRKPLMVATAVGLLILVYPYFLLISTGQFSLILLAQIMYSVIGSMSTGAYATALTELFPTKVRYTALSFDYHVGVAVFGGTTPFIASYLIYATGYKLAPVYWGIAGMILTLIAYLLYKETKGTVFEGQEVLKR</sequence>
<keyword evidence="2" id="KW-0813">Transport</keyword>
<reference evidence="10" key="2">
    <citation type="submission" date="2016-04" db="EMBL/GenBank/DDBJ databases">
        <authorList>
            <person name="Evans L.H."/>
            <person name="Alamgir A."/>
            <person name="Owens N."/>
            <person name="Weber N.D."/>
            <person name="Virtaneva K."/>
            <person name="Barbian K."/>
            <person name="Babar A."/>
            <person name="Rosenke K."/>
        </authorList>
    </citation>
    <scope>NUCLEOTIDE SEQUENCE</scope>
    <source>
        <strain evidence="10">P1</strain>
    </source>
</reference>
<name>A0A157T302_SACSO</name>
<evidence type="ECO:0000256" key="1">
    <source>
        <dbReference type="ARBA" id="ARBA00004651"/>
    </source>
</evidence>
<feature type="transmembrane region" description="Helical" evidence="7">
    <location>
        <begin position="365"/>
        <end position="385"/>
    </location>
</feature>
<dbReference type="GeneID" id="1453552"/>
<evidence type="ECO:0000256" key="5">
    <source>
        <dbReference type="ARBA" id="ARBA00022989"/>
    </source>
</evidence>
<feature type="transmembrane region" description="Helical" evidence="7">
    <location>
        <begin position="12"/>
        <end position="37"/>
    </location>
</feature>
<dbReference type="PANTHER" id="PTHR43045">
    <property type="entry name" value="SHIKIMATE TRANSPORTER"/>
    <property type="match status" value="1"/>
</dbReference>
<dbReference type="Pfam" id="PF00083">
    <property type="entry name" value="Sugar_tr"/>
    <property type="match status" value="1"/>
</dbReference>
<accession>A0A157T302</accession>
<dbReference type="InterPro" id="IPR036259">
    <property type="entry name" value="MFS_trans_sf"/>
</dbReference>
<keyword evidence="6 7" id="KW-0472">Membrane</keyword>
<dbReference type="Proteomes" id="UP000594632">
    <property type="component" value="Chromosome"/>
</dbReference>
<dbReference type="EMBL" id="CP050869">
    <property type="protein sequence ID" value="QPG49353.1"/>
    <property type="molecule type" value="Genomic_DNA"/>
</dbReference>
<keyword evidence="3" id="KW-1003">Cell membrane</keyword>
<dbReference type="Pfam" id="PF07690">
    <property type="entry name" value="MFS_1"/>
    <property type="match status" value="1"/>
</dbReference>
<organism evidence="10 11">
    <name type="scientific">Saccharolobus solfataricus</name>
    <name type="common">Sulfolobus solfataricus</name>
    <dbReference type="NCBI Taxonomy" id="2287"/>
    <lineage>
        <taxon>Archaea</taxon>
        <taxon>Thermoproteota</taxon>
        <taxon>Thermoprotei</taxon>
        <taxon>Sulfolobales</taxon>
        <taxon>Sulfolobaceae</taxon>
        <taxon>Saccharolobus</taxon>
    </lineage>
</organism>
<evidence type="ECO:0000313" key="10">
    <source>
        <dbReference type="EMBL" id="SAI85732.1"/>
    </source>
</evidence>
<feature type="transmembrane region" description="Helical" evidence="7">
    <location>
        <begin position="179"/>
        <end position="200"/>
    </location>
</feature>
<dbReference type="OrthoDB" id="117970at2157"/>
<comment type="subcellular location">
    <subcellularLocation>
        <location evidence="1">Cell membrane</location>
        <topology evidence="1">Multi-pass membrane protein</topology>
    </subcellularLocation>
</comment>
<dbReference type="PROSITE" id="PS00217">
    <property type="entry name" value="SUGAR_TRANSPORT_2"/>
    <property type="match status" value="1"/>
</dbReference>
<dbReference type="GeneID" id="27428367"/>
<dbReference type="Gene3D" id="1.20.1250.20">
    <property type="entry name" value="MFS general substrate transporter like domains"/>
    <property type="match status" value="2"/>
</dbReference>
<evidence type="ECO:0000313" key="9">
    <source>
        <dbReference type="EMBL" id="QPG49353.1"/>
    </source>
</evidence>
<dbReference type="PANTHER" id="PTHR43045:SF1">
    <property type="entry name" value="SHIKIMATE TRANSPORTER"/>
    <property type="match status" value="1"/>
</dbReference>
<feature type="transmembrane region" description="Helical" evidence="7">
    <location>
        <begin position="80"/>
        <end position="107"/>
    </location>
</feature>
<dbReference type="EMBL" id="LT549890">
    <property type="protein sequence ID" value="SAI85732.1"/>
    <property type="molecule type" value="Genomic_DNA"/>
</dbReference>
<feature type="transmembrane region" description="Helical" evidence="7">
    <location>
        <begin position="266"/>
        <end position="287"/>
    </location>
</feature>
<evidence type="ECO:0000256" key="3">
    <source>
        <dbReference type="ARBA" id="ARBA00022475"/>
    </source>
</evidence>
<protein>
    <submittedName>
        <fullName evidence="9 10">MFS transporter</fullName>
    </submittedName>
</protein>
<gene>
    <name evidence="9" type="ORF">HFC64_05560</name>
    <name evidence="10" type="ORF">SSOP1_2178</name>
</gene>
<dbReference type="PATRIC" id="fig|2287.9.peg.2285"/>
<evidence type="ECO:0000256" key="4">
    <source>
        <dbReference type="ARBA" id="ARBA00022692"/>
    </source>
</evidence>
<dbReference type="GO" id="GO:0022857">
    <property type="term" value="F:transmembrane transporter activity"/>
    <property type="evidence" value="ECO:0007669"/>
    <property type="project" value="InterPro"/>
</dbReference>
<keyword evidence="5 7" id="KW-1133">Transmembrane helix</keyword>
<dbReference type="PROSITE" id="PS50850">
    <property type="entry name" value="MFS"/>
    <property type="match status" value="1"/>
</dbReference>
<dbReference type="GO" id="GO:0005886">
    <property type="term" value="C:plasma membrane"/>
    <property type="evidence" value="ECO:0007669"/>
    <property type="project" value="UniProtKB-SubCell"/>
</dbReference>
<evidence type="ECO:0000259" key="8">
    <source>
        <dbReference type="PROSITE" id="PS50850"/>
    </source>
</evidence>
<proteinExistence type="predicted"/>
<feature type="transmembrane region" description="Helical" evidence="7">
    <location>
        <begin position="43"/>
        <end position="68"/>
    </location>
</feature>
<feature type="domain" description="Major facilitator superfamily (MFS) profile" evidence="8">
    <location>
        <begin position="7"/>
        <end position="415"/>
    </location>
</feature>
<feature type="transmembrane region" description="Helical" evidence="7">
    <location>
        <begin position="233"/>
        <end position="254"/>
    </location>
</feature>
<reference evidence="9 12" key="3">
    <citation type="journal article" date="2020" name="Nat. Commun.">
        <title>The structures of two archaeal type IV pili illuminate evolutionary relationships.</title>
        <authorList>
            <person name="Wang F."/>
            <person name="Baquero D.P."/>
            <person name="Su Z."/>
            <person name="Beltran L.C."/>
            <person name="Prangishvili D."/>
            <person name="Krupovic M."/>
            <person name="Egelman E.H."/>
        </authorList>
    </citation>
    <scope>NUCLEOTIDE SEQUENCE [LARGE SCALE GENOMIC DNA]</scope>
    <source>
        <strain evidence="9 12">POZ149</strain>
    </source>
</reference>